<reference evidence="1 2" key="1">
    <citation type="submission" date="2018-08" db="EMBL/GenBank/DDBJ databases">
        <title>Complete genome sequence of JP2-74.</title>
        <authorList>
            <person name="Wu L."/>
        </authorList>
    </citation>
    <scope>NUCLEOTIDE SEQUENCE [LARGE SCALE GENOMIC DNA]</scope>
    <source>
        <strain evidence="1 2">JP2-74</strain>
    </source>
</reference>
<keyword evidence="2" id="KW-1185">Reference proteome</keyword>
<evidence type="ECO:0000313" key="1">
    <source>
        <dbReference type="EMBL" id="AXT48966.1"/>
    </source>
</evidence>
<protein>
    <submittedName>
        <fullName evidence="1">Gfo/Idh/MocA family oxidoreductase</fullName>
    </submittedName>
</protein>
<dbReference type="EMBL" id="CP031968">
    <property type="protein sequence ID" value="AXT48966.1"/>
    <property type="molecule type" value="Genomic_DNA"/>
</dbReference>
<proteinExistence type="predicted"/>
<dbReference type="Proteomes" id="UP000259465">
    <property type="component" value="Chromosome"/>
</dbReference>
<dbReference type="RefSeq" id="WP_107732988.1">
    <property type="nucleotide sequence ID" value="NZ_CP031968.1"/>
</dbReference>
<dbReference type="AlphaFoldDB" id="A0AAD0RUZ3"/>
<dbReference type="Gene3D" id="3.30.360.10">
    <property type="entry name" value="Dihydrodipicolinate Reductase, domain 2"/>
    <property type="match status" value="1"/>
</dbReference>
<dbReference type="PANTHER" id="PTHR43377">
    <property type="entry name" value="BILIVERDIN REDUCTASE A"/>
    <property type="match status" value="1"/>
</dbReference>
<organism evidence="1 2">
    <name type="scientific">Chromobacterium rhizoryzae</name>
    <dbReference type="NCBI Taxonomy" id="1778675"/>
    <lineage>
        <taxon>Bacteria</taxon>
        <taxon>Pseudomonadati</taxon>
        <taxon>Pseudomonadota</taxon>
        <taxon>Betaproteobacteria</taxon>
        <taxon>Neisseriales</taxon>
        <taxon>Chromobacteriaceae</taxon>
        <taxon>Chromobacterium</taxon>
    </lineage>
</organism>
<dbReference type="InterPro" id="IPR051450">
    <property type="entry name" value="Gfo/Idh/MocA_Oxidoreductases"/>
</dbReference>
<evidence type="ECO:0000313" key="2">
    <source>
        <dbReference type="Proteomes" id="UP000259465"/>
    </source>
</evidence>
<dbReference type="Gene3D" id="3.40.50.720">
    <property type="entry name" value="NAD(P)-binding Rossmann-like Domain"/>
    <property type="match status" value="1"/>
</dbReference>
<dbReference type="InterPro" id="IPR036291">
    <property type="entry name" value="NAD(P)-bd_dom_sf"/>
</dbReference>
<sequence>MSNTNVLLVGAGPMAIEYAKVLKSLGVSPIVIGRGEISAKKFTAETGLPVDTRGLEVWLADTNSPLPTQAIIAVGEKGIGTATKLLMMRGVRNLLVEKPGGFDAEDIRSVHATAIKQQATVYIGYNRRFYASVEAAKRVIANDGGVTSFNFEFTEWGHVISAVEKEEGVKEQWLLSNSTHVIDLAFHLGGFPREMSSFVQGSLDWHPAASSFSGAGKSEHGALFSYQANWAAPGRWGLEVLTSAHRLLFRPLEKLQIQKIGSVAIEMVDIDDRLDKEFKPGLYKQVQAFLAGDSTVLPTISEQINALDWYLRIRGDMK</sequence>
<dbReference type="PANTHER" id="PTHR43377:SF1">
    <property type="entry name" value="BILIVERDIN REDUCTASE A"/>
    <property type="match status" value="1"/>
</dbReference>
<accession>A0AAD0RUZ3</accession>
<dbReference type="KEGG" id="crz:D1345_23625"/>
<dbReference type="SUPFAM" id="SSF51735">
    <property type="entry name" value="NAD(P)-binding Rossmann-fold domains"/>
    <property type="match status" value="1"/>
</dbReference>
<name>A0AAD0RUZ3_9NEIS</name>
<gene>
    <name evidence="1" type="ORF">D1345_23625</name>
</gene>